<evidence type="ECO:0000259" key="7">
    <source>
        <dbReference type="Pfam" id="PF01035"/>
    </source>
</evidence>
<dbReference type="InterPro" id="IPR036388">
    <property type="entry name" value="WH-like_DNA-bd_sf"/>
</dbReference>
<comment type="catalytic activity">
    <reaction evidence="6">
        <text>a 6-O-methyl-2'-deoxyguanosine in DNA + L-cysteinyl-[protein] = S-methyl-L-cysteinyl-[protein] + a 2'-deoxyguanosine in DNA</text>
        <dbReference type="Rhea" id="RHEA:24000"/>
        <dbReference type="Rhea" id="RHEA-COMP:10131"/>
        <dbReference type="Rhea" id="RHEA-COMP:10132"/>
        <dbReference type="Rhea" id="RHEA-COMP:11367"/>
        <dbReference type="Rhea" id="RHEA-COMP:11368"/>
        <dbReference type="ChEBI" id="CHEBI:29950"/>
        <dbReference type="ChEBI" id="CHEBI:82612"/>
        <dbReference type="ChEBI" id="CHEBI:85445"/>
        <dbReference type="ChEBI" id="CHEBI:85448"/>
        <dbReference type="EC" id="2.1.1.63"/>
    </reaction>
</comment>
<feature type="domain" description="Methylated-DNA-[protein]-cysteine S-methyltransferase DNA binding" evidence="7">
    <location>
        <begin position="20"/>
        <end position="101"/>
    </location>
</feature>
<keyword evidence="3" id="KW-0808">Transferase</keyword>
<dbReference type="InterPro" id="IPR014048">
    <property type="entry name" value="MethylDNA_cys_MeTrfase_DNA-bd"/>
</dbReference>
<dbReference type="Gene3D" id="1.10.10.10">
    <property type="entry name" value="Winged helix-like DNA-binding domain superfamily/Winged helix DNA-binding domain"/>
    <property type="match status" value="1"/>
</dbReference>
<dbReference type="InterPro" id="IPR001497">
    <property type="entry name" value="MethylDNA_cys_MeTrfase_AS"/>
</dbReference>
<keyword evidence="5" id="KW-0234">DNA repair</keyword>
<sequence length="118" mass="12962">MNPKMNPKRMPMKNTKNNSFYDKIYAAVCLIPRGRVATYGQVAALAGNGGAARAVGNALHKNPMPGVIPCHRVVNAQGRLAPHFAFGGADEQRRLLEAEGVRVDGGYVDLRLYQWRNQ</sequence>
<keyword evidence="4" id="KW-0227">DNA damage</keyword>
<evidence type="ECO:0000256" key="2">
    <source>
        <dbReference type="ARBA" id="ARBA00022603"/>
    </source>
</evidence>
<evidence type="ECO:0000256" key="4">
    <source>
        <dbReference type="ARBA" id="ARBA00022763"/>
    </source>
</evidence>
<protein>
    <submittedName>
        <fullName evidence="8">MGMT family protein</fullName>
    </submittedName>
</protein>
<evidence type="ECO:0000256" key="3">
    <source>
        <dbReference type="ARBA" id="ARBA00022679"/>
    </source>
</evidence>
<proteinExistence type="predicted"/>
<dbReference type="InterPro" id="IPR052520">
    <property type="entry name" value="ATL_DNA_repair"/>
</dbReference>
<dbReference type="CDD" id="cd06445">
    <property type="entry name" value="ATase"/>
    <property type="match status" value="1"/>
</dbReference>
<dbReference type="GO" id="GO:0003908">
    <property type="term" value="F:methylated-DNA-[protein]-cysteine S-methyltransferase activity"/>
    <property type="evidence" value="ECO:0007669"/>
    <property type="project" value="UniProtKB-EC"/>
</dbReference>
<dbReference type="Proteomes" id="UP000633365">
    <property type="component" value="Unassembled WGS sequence"/>
</dbReference>
<dbReference type="PANTHER" id="PTHR42942">
    <property type="entry name" value="6-O-METHYLGUANINE DNA METHYLTRANSFERASE"/>
    <property type="match status" value="1"/>
</dbReference>
<evidence type="ECO:0000256" key="5">
    <source>
        <dbReference type="ARBA" id="ARBA00023204"/>
    </source>
</evidence>
<dbReference type="InterPro" id="IPR036217">
    <property type="entry name" value="MethylDNA_cys_MeTrfase_DNAb"/>
</dbReference>
<evidence type="ECO:0000313" key="9">
    <source>
        <dbReference type="Proteomes" id="UP000633365"/>
    </source>
</evidence>
<name>A0A934TZ75_9FIRM</name>
<evidence type="ECO:0000313" key="8">
    <source>
        <dbReference type="EMBL" id="MBK6088591.1"/>
    </source>
</evidence>
<dbReference type="Pfam" id="PF01035">
    <property type="entry name" value="DNA_binding_1"/>
    <property type="match status" value="1"/>
</dbReference>
<comment type="caution">
    <text evidence="8">The sequence shown here is derived from an EMBL/GenBank/DDBJ whole genome shotgun (WGS) entry which is preliminary data.</text>
</comment>
<evidence type="ECO:0000256" key="1">
    <source>
        <dbReference type="ARBA" id="ARBA00001286"/>
    </source>
</evidence>
<reference evidence="8" key="1">
    <citation type="submission" date="2021-01" db="EMBL/GenBank/DDBJ databases">
        <title>Genome public.</title>
        <authorList>
            <person name="Liu C."/>
            <person name="Sun Q."/>
        </authorList>
    </citation>
    <scope>NUCLEOTIDE SEQUENCE</scope>
    <source>
        <strain evidence="8">M6</strain>
    </source>
</reference>
<comment type="catalytic activity">
    <reaction evidence="1">
        <text>a 4-O-methyl-thymidine in DNA + L-cysteinyl-[protein] = a thymidine in DNA + S-methyl-L-cysteinyl-[protein]</text>
        <dbReference type="Rhea" id="RHEA:53428"/>
        <dbReference type="Rhea" id="RHEA-COMP:10131"/>
        <dbReference type="Rhea" id="RHEA-COMP:10132"/>
        <dbReference type="Rhea" id="RHEA-COMP:13555"/>
        <dbReference type="Rhea" id="RHEA-COMP:13556"/>
        <dbReference type="ChEBI" id="CHEBI:29950"/>
        <dbReference type="ChEBI" id="CHEBI:82612"/>
        <dbReference type="ChEBI" id="CHEBI:137386"/>
        <dbReference type="ChEBI" id="CHEBI:137387"/>
        <dbReference type="EC" id="2.1.1.63"/>
    </reaction>
</comment>
<dbReference type="SUPFAM" id="SSF46767">
    <property type="entry name" value="Methylated DNA-protein cysteine methyltransferase, C-terminal domain"/>
    <property type="match status" value="1"/>
</dbReference>
<keyword evidence="9" id="KW-1185">Reference proteome</keyword>
<accession>A0A934TZ75</accession>
<dbReference type="NCBIfam" id="TIGR00589">
    <property type="entry name" value="ogt"/>
    <property type="match status" value="1"/>
</dbReference>
<dbReference type="GO" id="GO:0006281">
    <property type="term" value="P:DNA repair"/>
    <property type="evidence" value="ECO:0007669"/>
    <property type="project" value="UniProtKB-KW"/>
</dbReference>
<dbReference type="AlphaFoldDB" id="A0A934TZ75"/>
<gene>
    <name evidence="8" type="ORF">JKK62_07985</name>
</gene>
<organism evidence="8 9">
    <name type="scientific">Ruminococcus difficilis</name>
    <dbReference type="NCBI Taxonomy" id="2763069"/>
    <lineage>
        <taxon>Bacteria</taxon>
        <taxon>Bacillati</taxon>
        <taxon>Bacillota</taxon>
        <taxon>Clostridia</taxon>
        <taxon>Eubacteriales</taxon>
        <taxon>Oscillospiraceae</taxon>
        <taxon>Ruminococcus</taxon>
    </lineage>
</organism>
<keyword evidence="2" id="KW-0489">Methyltransferase</keyword>
<dbReference type="EMBL" id="JAEQMG010000068">
    <property type="protein sequence ID" value="MBK6088591.1"/>
    <property type="molecule type" value="Genomic_DNA"/>
</dbReference>
<dbReference type="PANTHER" id="PTHR42942:SF1">
    <property type="entry name" value="ALKYLTRANSFERASE-LIKE PROTEIN 1"/>
    <property type="match status" value="1"/>
</dbReference>
<dbReference type="GO" id="GO:0032259">
    <property type="term" value="P:methylation"/>
    <property type="evidence" value="ECO:0007669"/>
    <property type="project" value="UniProtKB-KW"/>
</dbReference>
<dbReference type="PROSITE" id="PS00374">
    <property type="entry name" value="MGMT"/>
    <property type="match status" value="1"/>
</dbReference>
<evidence type="ECO:0000256" key="6">
    <source>
        <dbReference type="ARBA" id="ARBA00049348"/>
    </source>
</evidence>